<dbReference type="PRINTS" id="PR00503">
    <property type="entry name" value="BROMODOMAIN"/>
</dbReference>
<sequence length="656" mass="73767">MVMVADNQGKTRSCYPVQFPTMLAEDNTAPRKLKFKITTKGIRDDSGDKSRENVVKLVINCGRGDRVAGVRNKLSEANVLVKSSVPAKSNKRRPETSLDDQRGIRRKIDSNMKIQCGNILKELMSHPDGWIFSEPVDPVKLNIPDYFSVITDPMDLGTIKRKLEGNMYFGAEDFAADVRLTFSNAMLYNPPDNRVHSCAKKLDGNFSRRWKLLEAKMQHCKNVEQASRVDYVEKNGQYTKQTVEKVHQETKLIGLNKAALRIKVGTYKPMSFEEKQKFRLELVQVLSKKMTEKLRNVFQKFGLTGLDKERLDSYIDSADDETLSKLRREIKVCMEARDGKVTPARIVQKGFPSSRNTVQKEHCGQSACASANHRQSVDSTEAKCSSCVGMTCHCRLKSGTAQASISDISSERSTERDHCSDSGHGSEVKCSLAFDTNSSGPDSDGPGVVLDDENSSHLLTPAIFAASVEGWSSLDVQMSPKKALRAAMLKLALRILSSKLHIRKGELEREQLKERARIEAEIRAAEEASRRRLQNDLKMQRERERAAARMALEKMRRTVEIDENANIWKDLEMLCCGSPSDLLDGEGCDVIKIFHHGNLLEQLGLYIKADHLEEDEDTTWDGEEGKFCLSRLFTLGLVFLLFQVLGAVLFVHSFSF</sequence>
<dbReference type="InterPro" id="IPR052442">
    <property type="entry name" value="Env_Response_Regulator"/>
</dbReference>
<dbReference type="PANTHER" id="PTHR46136">
    <property type="entry name" value="TRANSCRIPTION FACTOR GTE8"/>
    <property type="match status" value="1"/>
</dbReference>
<keyword evidence="5" id="KW-0812">Transmembrane</keyword>
<accession>A0AAW2KEZ9</accession>
<dbReference type="PROSITE" id="PS50014">
    <property type="entry name" value="BROMODOMAIN_2"/>
    <property type="match status" value="1"/>
</dbReference>
<evidence type="ECO:0000313" key="7">
    <source>
        <dbReference type="EMBL" id="KAL0305555.1"/>
    </source>
</evidence>
<dbReference type="Gene3D" id="1.20.920.10">
    <property type="entry name" value="Bromodomain-like"/>
    <property type="match status" value="1"/>
</dbReference>
<reference evidence="7" key="2">
    <citation type="journal article" date="2024" name="Plant">
        <title>Genomic evolution and insights into agronomic trait innovations of Sesamum species.</title>
        <authorList>
            <person name="Miao H."/>
            <person name="Wang L."/>
            <person name="Qu L."/>
            <person name="Liu H."/>
            <person name="Sun Y."/>
            <person name="Le M."/>
            <person name="Wang Q."/>
            <person name="Wei S."/>
            <person name="Zheng Y."/>
            <person name="Lin W."/>
            <person name="Duan Y."/>
            <person name="Cao H."/>
            <person name="Xiong S."/>
            <person name="Wang X."/>
            <person name="Wei L."/>
            <person name="Li C."/>
            <person name="Ma Q."/>
            <person name="Ju M."/>
            <person name="Zhao R."/>
            <person name="Li G."/>
            <person name="Mu C."/>
            <person name="Tian Q."/>
            <person name="Mei H."/>
            <person name="Zhang T."/>
            <person name="Gao T."/>
            <person name="Zhang H."/>
        </authorList>
    </citation>
    <scope>NUCLEOTIDE SEQUENCE</scope>
    <source>
        <strain evidence="7">G02</strain>
    </source>
</reference>
<dbReference type="PANTHER" id="PTHR46136:SF19">
    <property type="entry name" value="TRANSCRIPTION FACTOR GTE12"/>
    <property type="match status" value="1"/>
</dbReference>
<keyword evidence="1 2" id="KW-0103">Bromodomain</keyword>
<dbReference type="InterPro" id="IPR001487">
    <property type="entry name" value="Bromodomain"/>
</dbReference>
<dbReference type="EMBL" id="JACGWJ010000028">
    <property type="protein sequence ID" value="KAL0305555.1"/>
    <property type="molecule type" value="Genomic_DNA"/>
</dbReference>
<feature type="domain" description="Bromo" evidence="6">
    <location>
        <begin position="124"/>
        <end position="196"/>
    </location>
</feature>
<evidence type="ECO:0000256" key="2">
    <source>
        <dbReference type="PROSITE-ProRule" id="PRU00035"/>
    </source>
</evidence>
<evidence type="ECO:0000256" key="1">
    <source>
        <dbReference type="ARBA" id="ARBA00023117"/>
    </source>
</evidence>
<reference evidence="7" key="1">
    <citation type="submission" date="2020-06" db="EMBL/GenBank/DDBJ databases">
        <authorList>
            <person name="Li T."/>
            <person name="Hu X."/>
            <person name="Zhang T."/>
            <person name="Song X."/>
            <person name="Zhang H."/>
            <person name="Dai N."/>
            <person name="Sheng W."/>
            <person name="Hou X."/>
            <person name="Wei L."/>
        </authorList>
    </citation>
    <scope>NUCLEOTIDE SEQUENCE</scope>
    <source>
        <strain evidence="7">G02</strain>
        <tissue evidence="7">Leaf</tissue>
    </source>
</reference>
<evidence type="ECO:0000256" key="3">
    <source>
        <dbReference type="SAM" id="Coils"/>
    </source>
</evidence>
<evidence type="ECO:0000259" key="6">
    <source>
        <dbReference type="PROSITE" id="PS50014"/>
    </source>
</evidence>
<name>A0AAW2KEZ9_SESRA</name>
<feature type="transmembrane region" description="Helical" evidence="5">
    <location>
        <begin position="632"/>
        <end position="651"/>
    </location>
</feature>
<dbReference type="SMART" id="SM00297">
    <property type="entry name" value="BROMO"/>
    <property type="match status" value="1"/>
</dbReference>
<dbReference type="AlphaFoldDB" id="A0AAW2KEZ9"/>
<proteinExistence type="predicted"/>
<keyword evidence="3" id="KW-0175">Coiled coil</keyword>
<keyword evidence="5" id="KW-1133">Transmembrane helix</keyword>
<protein>
    <submittedName>
        <fullName evidence="7">Transcription factor GTE12</fullName>
    </submittedName>
</protein>
<evidence type="ECO:0000256" key="5">
    <source>
        <dbReference type="SAM" id="Phobius"/>
    </source>
</evidence>
<keyword evidence="5" id="KW-0472">Membrane</keyword>
<dbReference type="Pfam" id="PF00439">
    <property type="entry name" value="Bromodomain"/>
    <property type="match status" value="1"/>
</dbReference>
<feature type="coiled-coil region" evidence="3">
    <location>
        <begin position="508"/>
        <end position="543"/>
    </location>
</feature>
<comment type="caution">
    <text evidence="7">The sequence shown here is derived from an EMBL/GenBank/DDBJ whole genome shotgun (WGS) entry which is preliminary data.</text>
</comment>
<feature type="compositionally biased region" description="Basic and acidic residues" evidence="4">
    <location>
        <begin position="409"/>
        <end position="427"/>
    </location>
</feature>
<evidence type="ECO:0000256" key="4">
    <source>
        <dbReference type="SAM" id="MobiDB-lite"/>
    </source>
</evidence>
<gene>
    <name evidence="7" type="ORF">Sradi_5972800</name>
</gene>
<dbReference type="SUPFAM" id="SSF47370">
    <property type="entry name" value="Bromodomain"/>
    <property type="match status" value="1"/>
</dbReference>
<organism evidence="7">
    <name type="scientific">Sesamum radiatum</name>
    <name type="common">Black benniseed</name>
    <dbReference type="NCBI Taxonomy" id="300843"/>
    <lineage>
        <taxon>Eukaryota</taxon>
        <taxon>Viridiplantae</taxon>
        <taxon>Streptophyta</taxon>
        <taxon>Embryophyta</taxon>
        <taxon>Tracheophyta</taxon>
        <taxon>Spermatophyta</taxon>
        <taxon>Magnoliopsida</taxon>
        <taxon>eudicotyledons</taxon>
        <taxon>Gunneridae</taxon>
        <taxon>Pentapetalae</taxon>
        <taxon>asterids</taxon>
        <taxon>lamiids</taxon>
        <taxon>Lamiales</taxon>
        <taxon>Pedaliaceae</taxon>
        <taxon>Sesamum</taxon>
    </lineage>
</organism>
<dbReference type="InterPro" id="IPR036427">
    <property type="entry name" value="Bromodomain-like_sf"/>
</dbReference>
<feature type="region of interest" description="Disordered" evidence="4">
    <location>
        <begin position="405"/>
        <end position="452"/>
    </location>
</feature>